<evidence type="ECO:0000313" key="3">
    <source>
        <dbReference type="Proteomes" id="UP000298030"/>
    </source>
</evidence>
<dbReference type="EMBL" id="QPFP01000013">
    <property type="protein sequence ID" value="TEB33127.1"/>
    <property type="molecule type" value="Genomic_DNA"/>
</dbReference>
<dbReference type="STRING" id="71717.A0A4Y7TG21"/>
<dbReference type="OrthoDB" id="3271094at2759"/>
<gene>
    <name evidence="2" type="ORF">FA13DRAFT_187869</name>
</gene>
<dbReference type="InterPro" id="IPR054464">
    <property type="entry name" value="ULD_fung"/>
</dbReference>
<dbReference type="AlphaFoldDB" id="A0A4Y7TG21"/>
<organism evidence="2 3">
    <name type="scientific">Coprinellus micaceus</name>
    <name type="common">Glistening ink-cap mushroom</name>
    <name type="synonym">Coprinus micaceus</name>
    <dbReference type="NCBI Taxonomy" id="71717"/>
    <lineage>
        <taxon>Eukaryota</taxon>
        <taxon>Fungi</taxon>
        <taxon>Dikarya</taxon>
        <taxon>Basidiomycota</taxon>
        <taxon>Agaricomycotina</taxon>
        <taxon>Agaricomycetes</taxon>
        <taxon>Agaricomycetidae</taxon>
        <taxon>Agaricales</taxon>
        <taxon>Agaricineae</taxon>
        <taxon>Psathyrellaceae</taxon>
        <taxon>Coprinellus</taxon>
    </lineage>
</organism>
<accession>A0A4Y7TG21</accession>
<evidence type="ECO:0000259" key="1">
    <source>
        <dbReference type="Pfam" id="PF22893"/>
    </source>
</evidence>
<dbReference type="Pfam" id="PF22893">
    <property type="entry name" value="ULD_2"/>
    <property type="match status" value="1"/>
</dbReference>
<proteinExistence type="predicted"/>
<name>A0A4Y7TG21_COPMI</name>
<dbReference type="Proteomes" id="UP000298030">
    <property type="component" value="Unassembled WGS sequence"/>
</dbReference>
<reference evidence="2 3" key="1">
    <citation type="journal article" date="2019" name="Nat. Ecol. Evol.">
        <title>Megaphylogeny resolves global patterns of mushroom evolution.</title>
        <authorList>
            <person name="Varga T."/>
            <person name="Krizsan K."/>
            <person name="Foldi C."/>
            <person name="Dima B."/>
            <person name="Sanchez-Garcia M."/>
            <person name="Sanchez-Ramirez S."/>
            <person name="Szollosi G.J."/>
            <person name="Szarkandi J.G."/>
            <person name="Papp V."/>
            <person name="Albert L."/>
            <person name="Andreopoulos W."/>
            <person name="Angelini C."/>
            <person name="Antonin V."/>
            <person name="Barry K.W."/>
            <person name="Bougher N.L."/>
            <person name="Buchanan P."/>
            <person name="Buyck B."/>
            <person name="Bense V."/>
            <person name="Catcheside P."/>
            <person name="Chovatia M."/>
            <person name="Cooper J."/>
            <person name="Damon W."/>
            <person name="Desjardin D."/>
            <person name="Finy P."/>
            <person name="Geml J."/>
            <person name="Haridas S."/>
            <person name="Hughes K."/>
            <person name="Justo A."/>
            <person name="Karasinski D."/>
            <person name="Kautmanova I."/>
            <person name="Kiss B."/>
            <person name="Kocsube S."/>
            <person name="Kotiranta H."/>
            <person name="LaButti K.M."/>
            <person name="Lechner B.E."/>
            <person name="Liimatainen K."/>
            <person name="Lipzen A."/>
            <person name="Lukacs Z."/>
            <person name="Mihaltcheva S."/>
            <person name="Morgado L.N."/>
            <person name="Niskanen T."/>
            <person name="Noordeloos M.E."/>
            <person name="Ohm R.A."/>
            <person name="Ortiz-Santana B."/>
            <person name="Ovrebo C."/>
            <person name="Racz N."/>
            <person name="Riley R."/>
            <person name="Savchenko A."/>
            <person name="Shiryaev A."/>
            <person name="Soop K."/>
            <person name="Spirin V."/>
            <person name="Szebenyi C."/>
            <person name="Tomsovsky M."/>
            <person name="Tulloss R.E."/>
            <person name="Uehling J."/>
            <person name="Grigoriev I.V."/>
            <person name="Vagvolgyi C."/>
            <person name="Papp T."/>
            <person name="Martin F.M."/>
            <person name="Miettinen O."/>
            <person name="Hibbett D.S."/>
            <person name="Nagy L.G."/>
        </authorList>
    </citation>
    <scope>NUCLEOTIDE SEQUENCE [LARGE SCALE GENOMIC DNA]</scope>
    <source>
        <strain evidence="2 3">FP101781</strain>
    </source>
</reference>
<protein>
    <recommendedName>
        <fullName evidence="1">Ubiquitin-like domain-containing protein</fullName>
    </recommendedName>
</protein>
<feature type="domain" description="Ubiquitin-like" evidence="1">
    <location>
        <begin position="40"/>
        <end position="123"/>
    </location>
</feature>
<keyword evidence="3" id="KW-1185">Reference proteome</keyword>
<evidence type="ECO:0000313" key="2">
    <source>
        <dbReference type="EMBL" id="TEB33127.1"/>
    </source>
</evidence>
<comment type="caution">
    <text evidence="2">The sequence shown here is derived from an EMBL/GenBank/DDBJ whole genome shotgun (WGS) entry which is preliminary data.</text>
</comment>
<sequence>MVVHNEFDLEELRRMESTIRGEIRAAIRAVPNNVGFSDMNALVITDALGETISLPWSVVPSYDDLHRMLVNHFRWKIGEQRVTERRYCVARAGGAEGGTLVTANDWDSIRENREQLVMSMLIEQVFKAGLQKLCPKCGKTQLGTYEDQGWRVWYVDRHILLRFPV</sequence>